<feature type="compositionally biased region" description="Basic and acidic residues" evidence="1">
    <location>
        <begin position="59"/>
        <end position="73"/>
    </location>
</feature>
<sequence>MDQEPESKPLACLPNVKNSPPDMSPNGEAEVGYNEGETPQQSTETPSQQASASTSAELSHAKQGEAYDSESKKPSSGLLTRGRRAIVKPRVVVVKDQCFEQAASKDGDSKNAIAISKAPISGLDESSPESSTPVEDATGQHEKATVANELSETGEKAPVLLRRGRRPLIKPIVPKSETNNKKADETSQINAGSDGPTDKVEVFS</sequence>
<name>A0A0N4WKT2_HAEPC</name>
<feature type="region of interest" description="Disordered" evidence="1">
    <location>
        <begin position="101"/>
        <end position="204"/>
    </location>
</feature>
<dbReference type="WBParaSite" id="HPLM_0001171101-mRNA-1">
    <property type="protein sequence ID" value="HPLM_0001171101-mRNA-1"/>
    <property type="gene ID" value="HPLM_0001171101"/>
</dbReference>
<proteinExistence type="predicted"/>
<organism evidence="4">
    <name type="scientific">Haemonchus placei</name>
    <name type="common">Barber's pole worm</name>
    <dbReference type="NCBI Taxonomy" id="6290"/>
    <lineage>
        <taxon>Eukaryota</taxon>
        <taxon>Metazoa</taxon>
        <taxon>Ecdysozoa</taxon>
        <taxon>Nematoda</taxon>
        <taxon>Chromadorea</taxon>
        <taxon>Rhabditida</taxon>
        <taxon>Rhabditina</taxon>
        <taxon>Rhabditomorpha</taxon>
        <taxon>Strongyloidea</taxon>
        <taxon>Trichostrongylidae</taxon>
        <taxon>Haemonchus</taxon>
    </lineage>
</organism>
<dbReference type="Proteomes" id="UP000268014">
    <property type="component" value="Unassembled WGS sequence"/>
</dbReference>
<accession>A0A0N4WKT2</accession>
<keyword evidence="3" id="KW-1185">Reference proteome</keyword>
<evidence type="ECO:0000256" key="1">
    <source>
        <dbReference type="SAM" id="MobiDB-lite"/>
    </source>
</evidence>
<dbReference type="AlphaFoldDB" id="A0A0N4WKT2"/>
<protein>
    <submittedName>
        <fullName evidence="2 4">Uncharacterized protein</fullName>
    </submittedName>
</protein>
<reference evidence="4" key="1">
    <citation type="submission" date="2017-02" db="UniProtKB">
        <authorList>
            <consortium name="WormBaseParasite"/>
        </authorList>
    </citation>
    <scope>IDENTIFICATION</scope>
</reference>
<evidence type="ECO:0000313" key="2">
    <source>
        <dbReference type="EMBL" id="VDO43574.1"/>
    </source>
</evidence>
<reference evidence="2 3" key="2">
    <citation type="submission" date="2018-11" db="EMBL/GenBank/DDBJ databases">
        <authorList>
            <consortium name="Pathogen Informatics"/>
        </authorList>
    </citation>
    <scope>NUCLEOTIDE SEQUENCE [LARGE SCALE GENOMIC DNA]</scope>
    <source>
        <strain evidence="2 3">MHpl1</strain>
    </source>
</reference>
<gene>
    <name evidence="2" type="ORF">HPLM_LOCUS11703</name>
</gene>
<evidence type="ECO:0000313" key="4">
    <source>
        <dbReference type="WBParaSite" id="HPLM_0001171101-mRNA-1"/>
    </source>
</evidence>
<feature type="compositionally biased region" description="Low complexity" evidence="1">
    <location>
        <begin position="37"/>
        <end position="57"/>
    </location>
</feature>
<dbReference type="EMBL" id="UZAF01017637">
    <property type="protein sequence ID" value="VDO43574.1"/>
    <property type="molecule type" value="Genomic_DNA"/>
</dbReference>
<evidence type="ECO:0000313" key="3">
    <source>
        <dbReference type="Proteomes" id="UP000268014"/>
    </source>
</evidence>
<feature type="region of interest" description="Disordered" evidence="1">
    <location>
        <begin position="1"/>
        <end position="86"/>
    </location>
</feature>